<proteinExistence type="predicted"/>
<gene>
    <name evidence="2" type="ORF">OGAPHI_004926</name>
</gene>
<reference evidence="2" key="2">
    <citation type="submission" date="2021-01" db="EMBL/GenBank/DDBJ databases">
        <authorList>
            <person name="Schikora-Tamarit M.A."/>
        </authorList>
    </citation>
    <scope>NUCLEOTIDE SEQUENCE</scope>
    <source>
        <strain evidence="2">CBS6075</strain>
    </source>
</reference>
<protein>
    <submittedName>
        <fullName evidence="2">Uncharacterized protein</fullName>
    </submittedName>
</protein>
<organism evidence="2 3">
    <name type="scientific">Ogataea philodendri</name>
    <dbReference type="NCBI Taxonomy" id="1378263"/>
    <lineage>
        <taxon>Eukaryota</taxon>
        <taxon>Fungi</taxon>
        <taxon>Dikarya</taxon>
        <taxon>Ascomycota</taxon>
        <taxon>Saccharomycotina</taxon>
        <taxon>Pichiomycetes</taxon>
        <taxon>Pichiales</taxon>
        <taxon>Pichiaceae</taxon>
        <taxon>Ogataea</taxon>
    </lineage>
</organism>
<feature type="compositionally biased region" description="Polar residues" evidence="1">
    <location>
        <begin position="10"/>
        <end position="19"/>
    </location>
</feature>
<dbReference type="GeneID" id="70236890"/>
<evidence type="ECO:0000256" key="1">
    <source>
        <dbReference type="SAM" id="MobiDB-lite"/>
    </source>
</evidence>
<accession>A0A9P8P1F4</accession>
<evidence type="ECO:0000313" key="2">
    <source>
        <dbReference type="EMBL" id="KAH3663525.1"/>
    </source>
</evidence>
<comment type="caution">
    <text evidence="2">The sequence shown here is derived from an EMBL/GenBank/DDBJ whole genome shotgun (WGS) entry which is preliminary data.</text>
</comment>
<dbReference type="RefSeq" id="XP_046059861.1">
    <property type="nucleotide sequence ID" value="XM_046206056.1"/>
</dbReference>
<name>A0A9P8P1F4_9ASCO</name>
<dbReference type="Proteomes" id="UP000769157">
    <property type="component" value="Unassembled WGS sequence"/>
</dbReference>
<dbReference type="EMBL" id="JAEUBE010000366">
    <property type="protein sequence ID" value="KAH3663525.1"/>
    <property type="molecule type" value="Genomic_DNA"/>
</dbReference>
<sequence>MVQRPAMSPKPNTTPNQWTPLAAPTPQRISAAGPRIMFVTQNQGLGTVQNRIPEKRSSVQETCIENTWKLSHQKDSLDFVPQVIFWSHSGRDRKFLPESLDRWVLDLLVNKSGLVTDLVAGDHHQSVWVLFVQSLFAAAGDGCNDASRFITSNSEFSSIVGLFHEKS</sequence>
<feature type="region of interest" description="Disordered" evidence="1">
    <location>
        <begin position="1"/>
        <end position="25"/>
    </location>
</feature>
<dbReference type="AlphaFoldDB" id="A0A9P8P1F4"/>
<evidence type="ECO:0000313" key="3">
    <source>
        <dbReference type="Proteomes" id="UP000769157"/>
    </source>
</evidence>
<reference evidence="2" key="1">
    <citation type="journal article" date="2021" name="Open Biol.">
        <title>Shared evolutionary footprints suggest mitochondrial oxidative damage underlies multiple complex I losses in fungi.</title>
        <authorList>
            <person name="Schikora-Tamarit M.A."/>
            <person name="Marcet-Houben M."/>
            <person name="Nosek J."/>
            <person name="Gabaldon T."/>
        </authorList>
    </citation>
    <scope>NUCLEOTIDE SEQUENCE</scope>
    <source>
        <strain evidence="2">CBS6075</strain>
    </source>
</reference>
<keyword evidence="3" id="KW-1185">Reference proteome</keyword>